<dbReference type="AlphaFoldDB" id="S7TCL0"/>
<comment type="similarity">
    <text evidence="3">Belongs to the flagella basal body rod proteins family.</text>
</comment>
<sequence length="707" mass="76982">MPGVNSLLNLGQTGLFASQSSIQTVGNNIANVNTVGYRRRTVRLEEAMSINFAPGQIGTGVRAAEVVRSFDRFIESTFNDKSSSSSRWSTIYQEMRGLDSLFNEANLDGMNAAMSSFFGAWNDLAANPSSYPARETLVSQTKSILTLLNSADEQMTALQRQTDNYIQQDVTRANDILRSIATFNRQINEQQVDGINNVNELYDQRDLLTRELATIIDINFIDKGAGNITITTKAGQTLVDRESHFQLSFENAKTFKNLTPASNFDGQIYFSGSDEYEYTFEVVSGGQVSNGGSAALMRVSLDGGKTWLRDDNGNELRVSARPEDGAVAVRNLTVWFGTGNDSGATPTNNLRVGDSFTIVPKKALYWYQTAANPENITPQIGLDGKDNERRIVGGSLGGLFNFRDDYIGKYRDKLNSFAESLIWEVNRIHSQGAGLVHHDAVVGTYSVRSDSMALGTPESGLAFADKLAAGSTMIHVYDKTSGEYVTGAALDFSSGAGQLNFDPSLHSLEDVRDAINRTFSGVLRAEISNHQLTITSADGTTQFEFGEDTTGLWAALGVNTFFDGSDARSISLNSSLSQNLGHVNTGHVNGAGETNKGDNTMALTMTKLESKKVSISTIHSGTISETLSSFYNSLVAEVGGDTKIAQFNFSYQKALADDLDRRQQEISGVNLDQEMSDLIRFQHSYTAAAKLITTADQMIQTLLGLKQ</sequence>
<dbReference type="InterPro" id="IPR019776">
    <property type="entry name" value="Flagellar_basal_body_rod_CS"/>
</dbReference>
<evidence type="ECO:0000256" key="4">
    <source>
        <dbReference type="ARBA" id="ARBA00016244"/>
    </source>
</evidence>
<feature type="domain" description="Flagellar hook-associated protein FlgK helical" evidence="9">
    <location>
        <begin position="97"/>
        <end position="254"/>
    </location>
</feature>
<dbReference type="PANTHER" id="PTHR30033:SF1">
    <property type="entry name" value="FLAGELLAR HOOK-ASSOCIATED PROTEIN 1"/>
    <property type="match status" value="1"/>
</dbReference>
<dbReference type="GO" id="GO:0009424">
    <property type="term" value="C:bacterial-type flagellum hook"/>
    <property type="evidence" value="ECO:0007669"/>
    <property type="project" value="InterPro"/>
</dbReference>
<evidence type="ECO:0000256" key="1">
    <source>
        <dbReference type="ARBA" id="ARBA00004365"/>
    </source>
</evidence>
<dbReference type="OrthoDB" id="9802553at2"/>
<evidence type="ECO:0000313" key="11">
    <source>
        <dbReference type="Proteomes" id="UP000014975"/>
    </source>
</evidence>
<comment type="caution">
    <text evidence="10">The sequence shown here is derived from an EMBL/GenBank/DDBJ whole genome shotgun (WGS) entry which is preliminary data.</text>
</comment>
<dbReference type="Pfam" id="PF00460">
    <property type="entry name" value="Flg_bb_rod"/>
    <property type="match status" value="1"/>
</dbReference>
<dbReference type="InterPro" id="IPR010930">
    <property type="entry name" value="Flg_bb/hook_C_dom"/>
</dbReference>
<dbReference type="InterPro" id="IPR002371">
    <property type="entry name" value="FlgK"/>
</dbReference>
<gene>
    <name evidence="10" type="ORF">dsat_2325</name>
</gene>
<dbReference type="InterPro" id="IPR053927">
    <property type="entry name" value="FlgK_helical"/>
</dbReference>
<dbReference type="RefSeq" id="WP_020886211.1">
    <property type="nucleotide sequence ID" value="NZ_ATHI01000005.1"/>
</dbReference>
<evidence type="ECO:0000259" key="8">
    <source>
        <dbReference type="Pfam" id="PF06429"/>
    </source>
</evidence>
<comment type="subcellular location">
    <subcellularLocation>
        <location evidence="1">Bacterial flagellum</location>
    </subcellularLocation>
    <subcellularLocation>
        <location evidence="2">Secreted</location>
    </subcellularLocation>
</comment>
<dbReference type="Pfam" id="PF22638">
    <property type="entry name" value="FlgK_D1"/>
    <property type="match status" value="2"/>
</dbReference>
<keyword evidence="11" id="KW-1185">Reference proteome</keyword>
<dbReference type="Proteomes" id="UP000014975">
    <property type="component" value="Unassembled WGS sequence"/>
</dbReference>
<dbReference type="GO" id="GO:0044780">
    <property type="term" value="P:bacterial-type flagellum assembly"/>
    <property type="evidence" value="ECO:0007669"/>
    <property type="project" value="InterPro"/>
</dbReference>
<dbReference type="PANTHER" id="PTHR30033">
    <property type="entry name" value="FLAGELLAR HOOK-ASSOCIATED PROTEIN 1"/>
    <property type="match status" value="1"/>
</dbReference>
<protein>
    <recommendedName>
        <fullName evidence="4">Flagellar hook-associated protein 1</fullName>
    </recommendedName>
</protein>
<keyword evidence="10" id="KW-0282">Flagellum</keyword>
<dbReference type="STRING" id="1121439.dsat_2325"/>
<organism evidence="10 11">
    <name type="scientific">Alkalidesulfovibrio alkalitolerans DSM 16529</name>
    <dbReference type="NCBI Taxonomy" id="1121439"/>
    <lineage>
        <taxon>Bacteria</taxon>
        <taxon>Pseudomonadati</taxon>
        <taxon>Thermodesulfobacteriota</taxon>
        <taxon>Desulfovibrionia</taxon>
        <taxon>Desulfovibrionales</taxon>
        <taxon>Desulfovibrionaceae</taxon>
        <taxon>Alkalidesulfovibrio</taxon>
    </lineage>
</organism>
<dbReference type="PRINTS" id="PR01005">
    <property type="entry name" value="FLGHOOKAP1"/>
</dbReference>
<accession>S7TCL0</accession>
<dbReference type="EMBL" id="ATHI01000005">
    <property type="protein sequence ID" value="EPR34962.1"/>
    <property type="molecule type" value="Genomic_DNA"/>
</dbReference>
<dbReference type="NCBIfam" id="TIGR02492">
    <property type="entry name" value="flgK_ends"/>
    <property type="match status" value="1"/>
</dbReference>
<dbReference type="PATRIC" id="fig|1121439.3.peg.717"/>
<evidence type="ECO:0000256" key="5">
    <source>
        <dbReference type="ARBA" id="ARBA00022525"/>
    </source>
</evidence>
<keyword evidence="6" id="KW-0975">Bacterial flagellum</keyword>
<dbReference type="PROSITE" id="PS00588">
    <property type="entry name" value="FLAGELLA_BB_ROD"/>
    <property type="match status" value="1"/>
</dbReference>
<keyword evidence="5" id="KW-0964">Secreted</keyword>
<name>S7TCL0_9BACT</name>
<dbReference type="eggNOG" id="COG1256">
    <property type="taxonomic scope" value="Bacteria"/>
</dbReference>
<evidence type="ECO:0000313" key="10">
    <source>
        <dbReference type="EMBL" id="EPR34962.1"/>
    </source>
</evidence>
<keyword evidence="10" id="KW-0966">Cell projection</keyword>
<reference evidence="10 11" key="1">
    <citation type="journal article" date="2013" name="Genome Announc.">
        <title>Draft genome sequences for three mercury-methylating, sulfate-reducing bacteria.</title>
        <authorList>
            <person name="Brown S.D."/>
            <person name="Hurt R.A.Jr."/>
            <person name="Gilmour C.C."/>
            <person name="Elias D.A."/>
        </authorList>
    </citation>
    <scope>NUCLEOTIDE SEQUENCE [LARGE SCALE GENOMIC DNA]</scope>
    <source>
        <strain evidence="10 11">DSM 16529</strain>
    </source>
</reference>
<evidence type="ECO:0000259" key="7">
    <source>
        <dbReference type="Pfam" id="PF00460"/>
    </source>
</evidence>
<feature type="domain" description="Flagellar basal body rod protein N-terminal" evidence="7">
    <location>
        <begin position="8"/>
        <end position="38"/>
    </location>
</feature>
<feature type="domain" description="Flagellar basal-body/hook protein C-terminal" evidence="8">
    <location>
        <begin position="665"/>
        <end position="705"/>
    </location>
</feature>
<dbReference type="GO" id="GO:0005198">
    <property type="term" value="F:structural molecule activity"/>
    <property type="evidence" value="ECO:0007669"/>
    <property type="project" value="InterPro"/>
</dbReference>
<evidence type="ECO:0000256" key="3">
    <source>
        <dbReference type="ARBA" id="ARBA00009677"/>
    </source>
</evidence>
<keyword evidence="10" id="KW-0969">Cilium</keyword>
<dbReference type="SUPFAM" id="SSF64518">
    <property type="entry name" value="Phase 1 flagellin"/>
    <property type="match status" value="1"/>
</dbReference>
<evidence type="ECO:0000259" key="9">
    <source>
        <dbReference type="Pfam" id="PF22638"/>
    </source>
</evidence>
<feature type="domain" description="Flagellar hook-associated protein FlgK helical" evidence="9">
    <location>
        <begin position="349"/>
        <end position="435"/>
    </location>
</feature>
<dbReference type="GO" id="GO:0005576">
    <property type="term" value="C:extracellular region"/>
    <property type="evidence" value="ECO:0007669"/>
    <property type="project" value="UniProtKB-SubCell"/>
</dbReference>
<proteinExistence type="inferred from homology"/>
<dbReference type="Pfam" id="PF06429">
    <property type="entry name" value="Flg_bbr_C"/>
    <property type="match status" value="1"/>
</dbReference>
<evidence type="ECO:0000256" key="6">
    <source>
        <dbReference type="ARBA" id="ARBA00023143"/>
    </source>
</evidence>
<dbReference type="InterPro" id="IPR001444">
    <property type="entry name" value="Flag_bb_rod_N"/>
</dbReference>
<evidence type="ECO:0000256" key="2">
    <source>
        <dbReference type="ARBA" id="ARBA00004613"/>
    </source>
</evidence>